<name>A0A1N6QSK5_9GAMM</name>
<feature type="transmembrane region" description="Helical" evidence="1">
    <location>
        <begin position="12"/>
        <end position="35"/>
    </location>
</feature>
<proteinExistence type="predicted"/>
<gene>
    <name evidence="2" type="ORF">SAMN05421546_0791</name>
</gene>
<dbReference type="Proteomes" id="UP000241788">
    <property type="component" value="Unassembled WGS sequence"/>
</dbReference>
<keyword evidence="1" id="KW-0472">Membrane</keyword>
<dbReference type="EMBL" id="FTLW01000002">
    <property type="protein sequence ID" value="SIQ19573.1"/>
    <property type="molecule type" value="Genomic_DNA"/>
</dbReference>
<evidence type="ECO:0000313" key="2">
    <source>
        <dbReference type="EMBL" id="SIQ19573.1"/>
    </source>
</evidence>
<keyword evidence="1" id="KW-0812">Transmembrane</keyword>
<keyword evidence="3" id="KW-1185">Reference proteome</keyword>
<reference evidence="3" key="1">
    <citation type="submission" date="2017-01" db="EMBL/GenBank/DDBJ databases">
        <authorList>
            <person name="Varghese N."/>
            <person name="Submissions S."/>
        </authorList>
    </citation>
    <scope>NUCLEOTIDE SEQUENCE [LARGE SCALE GENOMIC DNA]</scope>
    <source>
        <strain evidence="3">UM1</strain>
    </source>
</reference>
<protein>
    <submittedName>
        <fullName evidence="2">Uncharacterized protein</fullName>
    </submittedName>
</protein>
<sequence>MHPIWVEMLQKPVGWLTIIGGIILIAMPFVVRAFIRKQMREEDRRKDN</sequence>
<evidence type="ECO:0000313" key="3">
    <source>
        <dbReference type="Proteomes" id="UP000241788"/>
    </source>
</evidence>
<keyword evidence="1" id="KW-1133">Transmembrane helix</keyword>
<organism evidence="2 3">
    <name type="scientific">Solilutibacter tolerans</name>
    <dbReference type="NCBI Taxonomy" id="1604334"/>
    <lineage>
        <taxon>Bacteria</taxon>
        <taxon>Pseudomonadati</taxon>
        <taxon>Pseudomonadota</taxon>
        <taxon>Gammaproteobacteria</taxon>
        <taxon>Lysobacterales</taxon>
        <taxon>Lysobacteraceae</taxon>
        <taxon>Solilutibacter</taxon>
    </lineage>
</organism>
<evidence type="ECO:0000256" key="1">
    <source>
        <dbReference type="SAM" id="Phobius"/>
    </source>
</evidence>
<dbReference type="STRING" id="1604334.SAMN05421546_0791"/>
<dbReference type="AlphaFoldDB" id="A0A1N6QSK5"/>
<accession>A0A1N6QSK5</accession>